<dbReference type="EMBL" id="JBHTAP010000001">
    <property type="protein sequence ID" value="MFC7236333.1"/>
    <property type="molecule type" value="Genomic_DNA"/>
</dbReference>
<evidence type="ECO:0000313" key="2">
    <source>
        <dbReference type="EMBL" id="MFC7236333.1"/>
    </source>
</evidence>
<name>A0ABD5ZS92_9EURY</name>
<dbReference type="GeneID" id="79268050"/>
<feature type="transmembrane region" description="Helical" evidence="1">
    <location>
        <begin position="7"/>
        <end position="27"/>
    </location>
</feature>
<feature type="transmembrane region" description="Helical" evidence="1">
    <location>
        <begin position="39"/>
        <end position="58"/>
    </location>
</feature>
<reference evidence="2 3" key="1">
    <citation type="journal article" date="2019" name="Int. J. Syst. Evol. Microbiol.">
        <title>The Global Catalogue of Microorganisms (GCM) 10K type strain sequencing project: providing services to taxonomists for standard genome sequencing and annotation.</title>
        <authorList>
            <consortium name="The Broad Institute Genomics Platform"/>
            <consortium name="The Broad Institute Genome Sequencing Center for Infectious Disease"/>
            <person name="Wu L."/>
            <person name="Ma J."/>
        </authorList>
    </citation>
    <scope>NUCLEOTIDE SEQUENCE [LARGE SCALE GENOMIC DNA]</scope>
    <source>
        <strain evidence="2 3">DT85</strain>
    </source>
</reference>
<accession>A0ABD5ZS92</accession>
<comment type="caution">
    <text evidence="2">The sequence shown here is derived from an EMBL/GenBank/DDBJ whole genome shotgun (WGS) entry which is preliminary data.</text>
</comment>
<keyword evidence="3" id="KW-1185">Reference proteome</keyword>
<dbReference type="AlphaFoldDB" id="A0ABD5ZS92"/>
<dbReference type="Proteomes" id="UP001596398">
    <property type="component" value="Unassembled WGS sequence"/>
</dbReference>
<organism evidence="2 3">
    <name type="scientific">Halosegnis marinus</name>
    <dbReference type="NCBI Taxonomy" id="3034023"/>
    <lineage>
        <taxon>Archaea</taxon>
        <taxon>Methanobacteriati</taxon>
        <taxon>Methanobacteriota</taxon>
        <taxon>Stenosarchaea group</taxon>
        <taxon>Halobacteria</taxon>
        <taxon>Halobacteriales</taxon>
        <taxon>Natronomonadaceae</taxon>
        <taxon>Halosegnis</taxon>
    </lineage>
</organism>
<keyword evidence="1" id="KW-0472">Membrane</keyword>
<evidence type="ECO:0000256" key="1">
    <source>
        <dbReference type="SAM" id="Phobius"/>
    </source>
</evidence>
<protein>
    <submittedName>
        <fullName evidence="2">Uncharacterized protein</fullName>
    </submittedName>
</protein>
<keyword evidence="1" id="KW-0812">Transmembrane</keyword>
<proteinExistence type="predicted"/>
<evidence type="ECO:0000313" key="3">
    <source>
        <dbReference type="Proteomes" id="UP001596398"/>
    </source>
</evidence>
<keyword evidence="1" id="KW-1133">Transmembrane helix</keyword>
<sequence length="70" mass="7073">MNLERPLVALLGAGIVVLAVGALVTLASQTLSGDLTTPAAAVVALVALSLVAGVGLGFKNSEWVRNPGYW</sequence>
<dbReference type="RefSeq" id="WP_276234490.1">
    <property type="nucleotide sequence ID" value="NZ_CP119802.1"/>
</dbReference>
<gene>
    <name evidence="2" type="ORF">ACFQJ4_13525</name>
</gene>